<name>A0A165WDA6_9AGAM</name>
<dbReference type="AlphaFoldDB" id="A0A165WDA6"/>
<proteinExistence type="predicted"/>
<accession>A0A165WDA6</accession>
<organism evidence="1 2">
    <name type="scientific">Sistotremastrum suecicum HHB10207 ss-3</name>
    <dbReference type="NCBI Taxonomy" id="1314776"/>
    <lineage>
        <taxon>Eukaryota</taxon>
        <taxon>Fungi</taxon>
        <taxon>Dikarya</taxon>
        <taxon>Basidiomycota</taxon>
        <taxon>Agaricomycotina</taxon>
        <taxon>Agaricomycetes</taxon>
        <taxon>Sistotremastrales</taxon>
        <taxon>Sistotremastraceae</taxon>
        <taxon>Sistotremastrum</taxon>
    </lineage>
</organism>
<reference evidence="1 2" key="1">
    <citation type="journal article" date="2016" name="Mol. Biol. Evol.">
        <title>Comparative Genomics of Early-Diverging Mushroom-Forming Fungi Provides Insights into the Origins of Lignocellulose Decay Capabilities.</title>
        <authorList>
            <person name="Nagy L.G."/>
            <person name="Riley R."/>
            <person name="Tritt A."/>
            <person name="Adam C."/>
            <person name="Daum C."/>
            <person name="Floudas D."/>
            <person name="Sun H."/>
            <person name="Yadav J.S."/>
            <person name="Pangilinan J."/>
            <person name="Larsson K.H."/>
            <person name="Matsuura K."/>
            <person name="Barry K."/>
            <person name="Labutti K."/>
            <person name="Kuo R."/>
            <person name="Ohm R.A."/>
            <person name="Bhattacharya S.S."/>
            <person name="Shirouzu T."/>
            <person name="Yoshinaga Y."/>
            <person name="Martin F.M."/>
            <person name="Grigoriev I.V."/>
            <person name="Hibbett D.S."/>
        </authorList>
    </citation>
    <scope>NUCLEOTIDE SEQUENCE [LARGE SCALE GENOMIC DNA]</scope>
    <source>
        <strain evidence="1 2">HHB10207 ss-3</strain>
    </source>
</reference>
<dbReference type="Proteomes" id="UP000076798">
    <property type="component" value="Unassembled WGS sequence"/>
</dbReference>
<evidence type="ECO:0000313" key="1">
    <source>
        <dbReference type="EMBL" id="KZT31009.1"/>
    </source>
</evidence>
<gene>
    <name evidence="1" type="ORF">SISSUDRAFT_1068237</name>
</gene>
<protein>
    <submittedName>
        <fullName evidence="1">Uncharacterized protein</fullName>
    </submittedName>
</protein>
<dbReference type="EMBL" id="KV428999">
    <property type="protein sequence ID" value="KZT31009.1"/>
    <property type="molecule type" value="Genomic_DNA"/>
</dbReference>
<evidence type="ECO:0000313" key="2">
    <source>
        <dbReference type="Proteomes" id="UP000076798"/>
    </source>
</evidence>
<keyword evidence="2" id="KW-1185">Reference proteome</keyword>
<sequence length="286" mass="32247">MLYTLYCIKYKILLHPPTSEEPATSTSSALALTPIPEPGPEPVGQHSRYARQAFVEMMWDVQPSPGVPAFLYNSPFTLSISYFARRRFTESCPTFTSFDAAVEWLYQQRARYMVYTPRNHPMFANASLLSSAYLPPCCTDGAPIECPKVDSYDSYPDFVYARFFANLRHLAQRPHARALMLRGGLASRILDWCGGLDAAALTFDYGRLSTPSIDLIVHGYGCSHPSNLARDDTFDPAELHLLCGSVRFIELPKADPLFFFPPLDVFENSSQWQGTWTAANEAWFRN</sequence>